<dbReference type="PRINTS" id="PR00019">
    <property type="entry name" value="LEURICHRPT"/>
</dbReference>
<evidence type="ECO:0000313" key="5">
    <source>
        <dbReference type="EnsemblMetazoa" id="AATE006737-PA.2"/>
    </source>
</evidence>
<name>A0A8W7N6M3_ANOAO</name>
<protein>
    <recommendedName>
        <fullName evidence="6">Leucine-rich immune protein (Long)</fullName>
    </recommendedName>
</protein>
<dbReference type="PANTHER" id="PTHR24366">
    <property type="entry name" value="IG(IMMUNOGLOBULIN) AND LRR(LEUCINE RICH REPEAT) DOMAINS"/>
    <property type="match status" value="1"/>
</dbReference>
<keyword evidence="1" id="KW-0433">Leucine-rich repeat</keyword>
<dbReference type="SMART" id="SM00369">
    <property type="entry name" value="LRR_TYP"/>
    <property type="match status" value="5"/>
</dbReference>
<keyword evidence="2" id="KW-0677">Repeat</keyword>
<proteinExistence type="predicted"/>
<dbReference type="PROSITE" id="PS51450">
    <property type="entry name" value="LRR"/>
    <property type="match status" value="1"/>
</dbReference>
<dbReference type="Pfam" id="PF13855">
    <property type="entry name" value="LRR_8"/>
    <property type="match status" value="2"/>
</dbReference>
<accession>A0A8W7N6M3</accession>
<dbReference type="PANTHER" id="PTHR24366:SF96">
    <property type="entry name" value="LEUCINE RICH REPEAT CONTAINING 53"/>
    <property type="match status" value="1"/>
</dbReference>
<evidence type="ECO:0000256" key="1">
    <source>
        <dbReference type="ARBA" id="ARBA00022614"/>
    </source>
</evidence>
<evidence type="ECO:0000256" key="4">
    <source>
        <dbReference type="SAM" id="SignalP"/>
    </source>
</evidence>
<keyword evidence="4" id="KW-0732">Signal</keyword>
<reference evidence="5" key="1">
    <citation type="submission" date="2022-08" db="UniProtKB">
        <authorList>
            <consortium name="EnsemblMetazoa"/>
        </authorList>
    </citation>
    <scope>IDENTIFICATION</scope>
    <source>
        <strain evidence="5">EBRO</strain>
    </source>
</reference>
<organism evidence="5">
    <name type="scientific">Anopheles atroparvus</name>
    <name type="common">European mosquito</name>
    <dbReference type="NCBI Taxonomy" id="41427"/>
    <lineage>
        <taxon>Eukaryota</taxon>
        <taxon>Metazoa</taxon>
        <taxon>Ecdysozoa</taxon>
        <taxon>Arthropoda</taxon>
        <taxon>Hexapoda</taxon>
        <taxon>Insecta</taxon>
        <taxon>Pterygota</taxon>
        <taxon>Neoptera</taxon>
        <taxon>Endopterygota</taxon>
        <taxon>Diptera</taxon>
        <taxon>Nematocera</taxon>
        <taxon>Culicoidea</taxon>
        <taxon>Culicidae</taxon>
        <taxon>Anophelinae</taxon>
        <taxon>Anopheles</taxon>
    </lineage>
</organism>
<dbReference type="AlphaFoldDB" id="A0A8W7N6M3"/>
<feature type="signal peptide" evidence="4">
    <location>
        <begin position="1"/>
        <end position="17"/>
    </location>
</feature>
<dbReference type="EnsemblMetazoa" id="AATE006737-RA">
    <property type="protein sequence ID" value="AATE006737-PA.2"/>
    <property type="gene ID" value="AATE006737"/>
</dbReference>
<evidence type="ECO:0000256" key="2">
    <source>
        <dbReference type="ARBA" id="ARBA00022737"/>
    </source>
</evidence>
<evidence type="ECO:0000256" key="3">
    <source>
        <dbReference type="SAM" id="MobiDB-lite"/>
    </source>
</evidence>
<feature type="chain" id="PRO_5036446780" description="Leucine-rich immune protein (Long)" evidence="4">
    <location>
        <begin position="18"/>
        <end position="553"/>
    </location>
</feature>
<evidence type="ECO:0008006" key="6">
    <source>
        <dbReference type="Google" id="ProtNLM"/>
    </source>
</evidence>
<dbReference type="InterPro" id="IPR032675">
    <property type="entry name" value="LRR_dom_sf"/>
</dbReference>
<dbReference type="Gene3D" id="3.80.10.10">
    <property type="entry name" value="Ribonuclease Inhibitor"/>
    <property type="match status" value="1"/>
</dbReference>
<feature type="region of interest" description="Disordered" evidence="3">
    <location>
        <begin position="484"/>
        <end position="509"/>
    </location>
</feature>
<dbReference type="InterPro" id="IPR001611">
    <property type="entry name" value="Leu-rich_rpt"/>
</dbReference>
<sequence>MAYRILIFLSVINALRGETPAAPGSQRSLRFECTGQALPGTGCILSSVSVLPGDVITSPPNVRPSSERKLLLRQSSVAFLPATLFEQFPQVDQLTASGVALRSVPAGSFDKATKLVQLDLSLNGLQHLPPGAFGKLTALEYLSLQNNSLAAFDAGAVLPAGAPLRSLNLSGNGLAEMRWESLGQLRTLETLDVSNNRLVVVSVAKSVRWLLARNNRASAIETDANNFIFVLERLDLSGNELQQVTALSRFAKLTHLDLSHNRLSTVDFSLFRNMKALTELNLAHNRLFTVTTTGGTPPAAPPTTLDVVDLSNNFLTTLPAANASGISSAQRLHLEGNGLVNVELHESALNWPRLKSVTLGDNDWHCEFVEKIAASLAKRKVAVAGDGAKCPRVGHVKKGQFCCAELKNPYLDRLVRARQELTLGKLALGEFPGAMALPAAASGATGDVQKLTEQLRKALTVVSHLRTVNADLEATKQSLTKALEEERAKGKGMQEGARPGGSGVDATASWSKEKADLQASLARAQNEVNGLKAQVARCSSTVNTRTGQTVIIQ</sequence>
<dbReference type="InterPro" id="IPR003591">
    <property type="entry name" value="Leu-rich_rpt_typical-subtyp"/>
</dbReference>
<dbReference type="SUPFAM" id="SSF52058">
    <property type="entry name" value="L domain-like"/>
    <property type="match status" value="1"/>
</dbReference>